<dbReference type="PROSITE" id="PS51186">
    <property type="entry name" value="GNAT"/>
    <property type="match status" value="1"/>
</dbReference>
<name>S3P2E8_9GAMM</name>
<dbReference type="Gene3D" id="3.40.630.30">
    <property type="match status" value="1"/>
</dbReference>
<sequence length="176" mass="20233">MLETPRLILRQWQLTDQQAFIAMGQDPDVMHYFPKCLSKEESLKFIEAVTEIIQRQGWGFWAVELKTTGQFIGFVGLHEQATQFDFSPCVEIGWRLTKSFWRQGYATEAAQAALDYAFHTLQLEKVVSFTAVANHPSEAVMQKLGMNKVGEFNHPKLPAQHHLERHVLYELKKPSA</sequence>
<dbReference type="EMBL" id="ATGI01000003">
    <property type="protein sequence ID" value="EPF80589.1"/>
    <property type="molecule type" value="Genomic_DNA"/>
</dbReference>
<dbReference type="PATRIC" id="fig|421052.3.peg.330"/>
<comment type="caution">
    <text evidence="2">The sequence shown here is derived from an EMBL/GenBank/DDBJ whole genome shotgun (WGS) entry which is preliminary data.</text>
</comment>
<dbReference type="PANTHER" id="PTHR43792">
    <property type="entry name" value="GNAT FAMILY, PUTATIVE (AFU_ORTHOLOGUE AFUA_3G00765)-RELATED-RELATED"/>
    <property type="match status" value="1"/>
</dbReference>
<accession>S3P2E8</accession>
<dbReference type="PANTHER" id="PTHR43792:SF1">
    <property type="entry name" value="N-ACETYLTRANSFERASE DOMAIN-CONTAINING PROTEIN"/>
    <property type="match status" value="1"/>
</dbReference>
<feature type="domain" description="N-acetyltransferase" evidence="1">
    <location>
        <begin position="7"/>
        <end position="174"/>
    </location>
</feature>
<keyword evidence="3" id="KW-1185">Reference proteome</keyword>
<organism evidence="2 3">
    <name type="scientific">Acinetobacter rudis CIP 110305</name>
    <dbReference type="NCBI Taxonomy" id="421052"/>
    <lineage>
        <taxon>Bacteria</taxon>
        <taxon>Pseudomonadati</taxon>
        <taxon>Pseudomonadota</taxon>
        <taxon>Gammaproteobacteria</taxon>
        <taxon>Moraxellales</taxon>
        <taxon>Moraxellaceae</taxon>
        <taxon>Acinetobacter</taxon>
    </lineage>
</organism>
<dbReference type="Proteomes" id="UP000014568">
    <property type="component" value="Unassembled WGS sequence"/>
</dbReference>
<dbReference type="OrthoDB" id="9801656at2"/>
<dbReference type="SUPFAM" id="SSF55729">
    <property type="entry name" value="Acyl-CoA N-acyltransferases (Nat)"/>
    <property type="match status" value="1"/>
</dbReference>
<evidence type="ECO:0000259" key="1">
    <source>
        <dbReference type="PROSITE" id="PS51186"/>
    </source>
</evidence>
<dbReference type="Pfam" id="PF13302">
    <property type="entry name" value="Acetyltransf_3"/>
    <property type="match status" value="1"/>
</dbReference>
<gene>
    <name evidence="2" type="ORF">F945_00330</name>
</gene>
<proteinExistence type="predicted"/>
<reference evidence="2 3" key="1">
    <citation type="submission" date="2013-06" db="EMBL/GenBank/DDBJ databases">
        <title>The Genome Sequence of Acinetobacter rudis CIP 110305.</title>
        <authorList>
            <consortium name="The Broad Institute Genome Sequencing Platform"/>
            <consortium name="The Broad Institute Genome Sequencing Center for Infectious Disease"/>
            <person name="Cerqueira G."/>
            <person name="Feldgarden M."/>
            <person name="Courvalin P."/>
            <person name="Perichon B."/>
            <person name="Grillot-Courvalin C."/>
            <person name="Clermont D."/>
            <person name="Rocha E."/>
            <person name="Yoon E.-J."/>
            <person name="Nemec A."/>
            <person name="Young S.K."/>
            <person name="Zeng Q."/>
            <person name="Gargeya S."/>
            <person name="Fitzgerald M."/>
            <person name="Abouelleil A."/>
            <person name="Alvarado L."/>
            <person name="Berlin A.M."/>
            <person name="Chapman S.B."/>
            <person name="Dewar J."/>
            <person name="Goldberg J."/>
            <person name="Griggs A."/>
            <person name="Gujja S."/>
            <person name="Hansen M."/>
            <person name="Howarth C."/>
            <person name="Imamovic A."/>
            <person name="Larimer J."/>
            <person name="McCowan C."/>
            <person name="Murphy C."/>
            <person name="Pearson M."/>
            <person name="Priest M."/>
            <person name="Roberts A."/>
            <person name="Saif S."/>
            <person name="Shea T."/>
            <person name="Sykes S."/>
            <person name="Wortman J."/>
            <person name="Nusbaum C."/>
            <person name="Birren B."/>
        </authorList>
    </citation>
    <scope>NUCLEOTIDE SEQUENCE [LARGE SCALE GENOMIC DNA]</scope>
    <source>
        <strain evidence="2 3">CIP 110305</strain>
    </source>
</reference>
<evidence type="ECO:0000313" key="3">
    <source>
        <dbReference type="Proteomes" id="UP000014568"/>
    </source>
</evidence>
<dbReference type="InterPro" id="IPR016181">
    <property type="entry name" value="Acyl_CoA_acyltransferase"/>
</dbReference>
<dbReference type="InterPro" id="IPR000182">
    <property type="entry name" value="GNAT_dom"/>
</dbReference>
<dbReference type="AlphaFoldDB" id="S3P2E8"/>
<dbReference type="RefSeq" id="WP_016654778.1">
    <property type="nucleotide sequence ID" value="NZ_KE340348.1"/>
</dbReference>
<dbReference type="InterPro" id="IPR051531">
    <property type="entry name" value="N-acetyltransferase"/>
</dbReference>
<protein>
    <recommendedName>
        <fullName evidence="1">N-acetyltransferase domain-containing protein</fullName>
    </recommendedName>
</protein>
<evidence type="ECO:0000313" key="2">
    <source>
        <dbReference type="EMBL" id="EPF80589.1"/>
    </source>
</evidence>
<dbReference type="HOGENOM" id="CLU_013985_3_1_6"/>
<dbReference type="GO" id="GO:0016747">
    <property type="term" value="F:acyltransferase activity, transferring groups other than amino-acyl groups"/>
    <property type="evidence" value="ECO:0007669"/>
    <property type="project" value="InterPro"/>
</dbReference>
<dbReference type="STRING" id="632955.GCA_000829675_03122"/>
<dbReference type="eggNOG" id="COG1670">
    <property type="taxonomic scope" value="Bacteria"/>
</dbReference>